<dbReference type="SUPFAM" id="SSF46785">
    <property type="entry name" value="Winged helix' DNA-binding domain"/>
    <property type="match status" value="1"/>
</dbReference>
<keyword evidence="3" id="KW-1185">Reference proteome</keyword>
<dbReference type="GO" id="GO:0003700">
    <property type="term" value="F:DNA-binding transcription factor activity"/>
    <property type="evidence" value="ECO:0007669"/>
    <property type="project" value="InterPro"/>
</dbReference>
<reference evidence="2" key="1">
    <citation type="submission" date="2021-01" db="EMBL/GenBank/DDBJ databases">
        <title>YIM 132084 draft genome.</title>
        <authorList>
            <person name="An D."/>
        </authorList>
    </citation>
    <scope>NUCLEOTIDE SEQUENCE</scope>
    <source>
        <strain evidence="2">YIM 132084</strain>
    </source>
</reference>
<dbReference type="InterPro" id="IPR039422">
    <property type="entry name" value="MarR/SlyA-like"/>
</dbReference>
<feature type="domain" description="HTH marR-type" evidence="1">
    <location>
        <begin position="14"/>
        <end position="150"/>
    </location>
</feature>
<dbReference type="Proteomes" id="UP000663792">
    <property type="component" value="Unassembled WGS sequence"/>
</dbReference>
<evidence type="ECO:0000259" key="1">
    <source>
        <dbReference type="PROSITE" id="PS50995"/>
    </source>
</evidence>
<dbReference type="SMART" id="SM00347">
    <property type="entry name" value="HTH_MARR"/>
    <property type="match status" value="1"/>
</dbReference>
<protein>
    <submittedName>
        <fullName evidence="2">MarR family transcriptional regulator</fullName>
    </submittedName>
</protein>
<organism evidence="2 3">
    <name type="scientific">Nakamurella leprariae</name>
    <dbReference type="NCBI Taxonomy" id="2803911"/>
    <lineage>
        <taxon>Bacteria</taxon>
        <taxon>Bacillati</taxon>
        <taxon>Actinomycetota</taxon>
        <taxon>Actinomycetes</taxon>
        <taxon>Nakamurellales</taxon>
        <taxon>Nakamurellaceae</taxon>
        <taxon>Nakamurella</taxon>
    </lineage>
</organism>
<gene>
    <name evidence="2" type="ORF">JL106_15745</name>
</gene>
<comment type="caution">
    <text evidence="2">The sequence shown here is derived from an EMBL/GenBank/DDBJ whole genome shotgun (WGS) entry which is preliminary data.</text>
</comment>
<dbReference type="RefSeq" id="WP_205261678.1">
    <property type="nucleotide sequence ID" value="NZ_JAERWK010000020.1"/>
</dbReference>
<sequence>MSTPAPPQWLSDEESQAWLALVGVLITLSSTLDTQLQREAGISHFEYQVLAWLSMSQDRTCRMSQLAALTHGSPSRLSHVARRLERRGWMVRRPDPTDGRSTLATLTQAGWHKVQATAPGHVATVRRAVFDPLSPEQVHQLREIGTHIQQAVDPDGWPGLRTG</sequence>
<dbReference type="PANTHER" id="PTHR33164:SF99">
    <property type="entry name" value="MARR FAMILY REGULATORY PROTEIN"/>
    <property type="match status" value="1"/>
</dbReference>
<dbReference type="AlphaFoldDB" id="A0A938YA31"/>
<accession>A0A938YA31</accession>
<evidence type="ECO:0000313" key="3">
    <source>
        <dbReference type="Proteomes" id="UP000663792"/>
    </source>
</evidence>
<proteinExistence type="predicted"/>
<dbReference type="Pfam" id="PF01047">
    <property type="entry name" value="MarR"/>
    <property type="match status" value="1"/>
</dbReference>
<evidence type="ECO:0000313" key="2">
    <source>
        <dbReference type="EMBL" id="MBM9468736.1"/>
    </source>
</evidence>
<dbReference type="Gene3D" id="1.10.10.10">
    <property type="entry name" value="Winged helix-like DNA-binding domain superfamily/Winged helix DNA-binding domain"/>
    <property type="match status" value="1"/>
</dbReference>
<dbReference type="PROSITE" id="PS50995">
    <property type="entry name" value="HTH_MARR_2"/>
    <property type="match status" value="1"/>
</dbReference>
<dbReference type="PANTHER" id="PTHR33164">
    <property type="entry name" value="TRANSCRIPTIONAL REGULATOR, MARR FAMILY"/>
    <property type="match status" value="1"/>
</dbReference>
<name>A0A938YA31_9ACTN</name>
<dbReference type="InterPro" id="IPR036390">
    <property type="entry name" value="WH_DNA-bd_sf"/>
</dbReference>
<dbReference type="InterPro" id="IPR036388">
    <property type="entry name" value="WH-like_DNA-bd_sf"/>
</dbReference>
<dbReference type="EMBL" id="JAERWK010000020">
    <property type="protein sequence ID" value="MBM9468736.1"/>
    <property type="molecule type" value="Genomic_DNA"/>
</dbReference>
<dbReference type="InterPro" id="IPR000835">
    <property type="entry name" value="HTH_MarR-typ"/>
</dbReference>
<dbReference type="GO" id="GO:0006950">
    <property type="term" value="P:response to stress"/>
    <property type="evidence" value="ECO:0007669"/>
    <property type="project" value="TreeGrafter"/>
</dbReference>